<organism evidence="3 4">
    <name type="scientific">Pedobacter segetis</name>
    <dbReference type="NCBI Taxonomy" id="2793069"/>
    <lineage>
        <taxon>Bacteria</taxon>
        <taxon>Pseudomonadati</taxon>
        <taxon>Bacteroidota</taxon>
        <taxon>Sphingobacteriia</taxon>
        <taxon>Sphingobacteriales</taxon>
        <taxon>Sphingobacteriaceae</taxon>
        <taxon>Pedobacter</taxon>
    </lineage>
</organism>
<dbReference type="EMBL" id="JAEHFY010000016">
    <property type="protein sequence ID" value="MBK0383652.1"/>
    <property type="molecule type" value="Genomic_DNA"/>
</dbReference>
<gene>
    <name evidence="3" type="ORF">I5M32_11850</name>
</gene>
<reference evidence="3 4" key="1">
    <citation type="submission" date="2020-12" db="EMBL/GenBank/DDBJ databases">
        <title>Bacterial novel species Pedobacter sp. SD-b isolated from soil.</title>
        <authorList>
            <person name="Jung H.-Y."/>
        </authorList>
    </citation>
    <scope>NUCLEOTIDE SEQUENCE [LARGE SCALE GENOMIC DNA]</scope>
    <source>
        <strain evidence="3 4">SD-b</strain>
    </source>
</reference>
<sequence>MFDDKKIKKVFCLGLVFLCYGVAIAQNRVISYATSSEDFPNPERGFYLASHSKPGDLKEDELIKLRTTNSIKSSNANYATFITLIYKGYLLTEFRDKPIIDDFLNQLQSDFDITRKAGLKMILRFAYTNTSHKGDCPEGQICPPYGDAPKEIVLKHIAQLKPLLQKNADVIAVMQEGFIGIWGENYYTDYFGDASKNDLGYMPDSSWRDRNEVLKALLDALPPDRMVQVRTPRIKQHFVYGVHAPLKPAEAFSQSDKARIAFHNDCFLSSEDDYGTFADYGSSTSPKKPANKILRNYFEQDSKYVAVGGETCDDAFSPQNDCGPKGHAEEEMAAMHYSFLNVSYNNLVNNDWETQGCMTAIKQHLGYRFVLEKAILPVNQQITDSLKIDIQINNQGFASPYNPRKANIILRNTSSKEIYTIALKTNVQKWFSGTTHINENIALPREIKPGQYEMLLHLPDVAKSLNNRPEYSIRFANNQVWESQTGYNSLNHLLKIIK</sequence>
<name>A0ABS1BLJ0_9SPHI</name>
<protein>
    <submittedName>
        <fullName evidence="3">DUF4832 domain-containing protein</fullName>
    </submittedName>
</protein>
<feature type="domain" description="DUF4874" evidence="2">
    <location>
        <begin position="41"/>
        <end position="233"/>
    </location>
</feature>
<evidence type="ECO:0000259" key="1">
    <source>
        <dbReference type="Pfam" id="PF16116"/>
    </source>
</evidence>
<evidence type="ECO:0000313" key="4">
    <source>
        <dbReference type="Proteomes" id="UP000660024"/>
    </source>
</evidence>
<feature type="domain" description="DUF4832" evidence="1">
    <location>
        <begin position="259"/>
        <end position="477"/>
    </location>
</feature>
<dbReference type="Pfam" id="PF16173">
    <property type="entry name" value="DUF4874"/>
    <property type="match status" value="1"/>
</dbReference>
<accession>A0ABS1BLJ0</accession>
<evidence type="ECO:0000313" key="3">
    <source>
        <dbReference type="EMBL" id="MBK0383652.1"/>
    </source>
</evidence>
<dbReference type="InterPro" id="IPR032267">
    <property type="entry name" value="DUF4832"/>
</dbReference>
<dbReference type="Proteomes" id="UP000660024">
    <property type="component" value="Unassembled WGS sequence"/>
</dbReference>
<dbReference type="Pfam" id="PF16116">
    <property type="entry name" value="DUF4832"/>
    <property type="match status" value="1"/>
</dbReference>
<evidence type="ECO:0000259" key="2">
    <source>
        <dbReference type="Pfam" id="PF16173"/>
    </source>
</evidence>
<proteinExistence type="predicted"/>
<dbReference type="RefSeq" id="WP_200586602.1">
    <property type="nucleotide sequence ID" value="NZ_JAEHFY010000016.1"/>
</dbReference>
<dbReference type="InterPro" id="IPR032379">
    <property type="entry name" value="DUF4874"/>
</dbReference>
<comment type="caution">
    <text evidence="3">The sequence shown here is derived from an EMBL/GenBank/DDBJ whole genome shotgun (WGS) entry which is preliminary data.</text>
</comment>
<keyword evidence="4" id="KW-1185">Reference proteome</keyword>